<reference evidence="6" key="1">
    <citation type="journal article" date="2023" name="Plant J.">
        <title>Genome sequences and population genomics provide insights into the demographic history, inbreeding, and mutation load of two 'living fossil' tree species of Dipteronia.</title>
        <authorList>
            <person name="Feng Y."/>
            <person name="Comes H.P."/>
            <person name="Chen J."/>
            <person name="Zhu S."/>
            <person name="Lu R."/>
            <person name="Zhang X."/>
            <person name="Li P."/>
            <person name="Qiu J."/>
            <person name="Olsen K.M."/>
            <person name="Qiu Y."/>
        </authorList>
    </citation>
    <scope>NUCLEOTIDE SEQUENCE</scope>
    <source>
        <strain evidence="6">KIB01</strain>
    </source>
</reference>
<dbReference type="GO" id="GO:0030170">
    <property type="term" value="F:pyridoxal phosphate binding"/>
    <property type="evidence" value="ECO:0007669"/>
    <property type="project" value="InterPro"/>
</dbReference>
<dbReference type="Pfam" id="PF00155">
    <property type="entry name" value="Aminotran_1_2"/>
    <property type="match status" value="1"/>
</dbReference>
<feature type="domain" description="Aminotransferase class I/classII large" evidence="5">
    <location>
        <begin position="9"/>
        <end position="151"/>
    </location>
</feature>
<comment type="cofactor">
    <cofactor evidence="1">
        <name>pyridoxal 5'-phosphate</name>
        <dbReference type="ChEBI" id="CHEBI:597326"/>
    </cofactor>
</comment>
<evidence type="ECO:0000313" key="7">
    <source>
        <dbReference type="Proteomes" id="UP001280121"/>
    </source>
</evidence>
<accession>A0AAD9U7F1</accession>
<dbReference type="InterPro" id="IPR015421">
    <property type="entry name" value="PyrdxlP-dep_Trfase_major"/>
</dbReference>
<dbReference type="AlphaFoldDB" id="A0AAD9U7F1"/>
<evidence type="ECO:0000256" key="4">
    <source>
        <dbReference type="ARBA" id="ARBA00022898"/>
    </source>
</evidence>
<dbReference type="InterPro" id="IPR015424">
    <property type="entry name" value="PyrdxlP-dep_Trfase"/>
</dbReference>
<dbReference type="Proteomes" id="UP001280121">
    <property type="component" value="Unassembled WGS sequence"/>
</dbReference>
<evidence type="ECO:0000259" key="5">
    <source>
        <dbReference type="Pfam" id="PF00155"/>
    </source>
</evidence>
<evidence type="ECO:0000256" key="2">
    <source>
        <dbReference type="ARBA" id="ARBA00022576"/>
    </source>
</evidence>
<dbReference type="PANTHER" id="PTHR43144">
    <property type="entry name" value="AMINOTRANSFERASE"/>
    <property type="match status" value="1"/>
</dbReference>
<evidence type="ECO:0000256" key="3">
    <source>
        <dbReference type="ARBA" id="ARBA00022679"/>
    </source>
</evidence>
<dbReference type="InterPro" id="IPR019942">
    <property type="entry name" value="DapL/ALD1"/>
</dbReference>
<evidence type="ECO:0000256" key="1">
    <source>
        <dbReference type="ARBA" id="ARBA00001933"/>
    </source>
</evidence>
<organism evidence="6 7">
    <name type="scientific">Dipteronia dyeriana</name>
    <dbReference type="NCBI Taxonomy" id="168575"/>
    <lineage>
        <taxon>Eukaryota</taxon>
        <taxon>Viridiplantae</taxon>
        <taxon>Streptophyta</taxon>
        <taxon>Embryophyta</taxon>
        <taxon>Tracheophyta</taxon>
        <taxon>Spermatophyta</taxon>
        <taxon>Magnoliopsida</taxon>
        <taxon>eudicotyledons</taxon>
        <taxon>Gunneridae</taxon>
        <taxon>Pentapetalae</taxon>
        <taxon>rosids</taxon>
        <taxon>malvids</taxon>
        <taxon>Sapindales</taxon>
        <taxon>Sapindaceae</taxon>
        <taxon>Hippocastanoideae</taxon>
        <taxon>Acereae</taxon>
        <taxon>Dipteronia</taxon>
    </lineage>
</organism>
<keyword evidence="4" id="KW-0663">Pyridoxal phosphate</keyword>
<dbReference type="InterPro" id="IPR004839">
    <property type="entry name" value="Aminotransferase_I/II_large"/>
</dbReference>
<dbReference type="EMBL" id="JANJYI010000005">
    <property type="protein sequence ID" value="KAK2648814.1"/>
    <property type="molecule type" value="Genomic_DNA"/>
</dbReference>
<dbReference type="GO" id="GO:0008483">
    <property type="term" value="F:transaminase activity"/>
    <property type="evidence" value="ECO:0007669"/>
    <property type="project" value="UniProtKB-KW"/>
</dbReference>
<dbReference type="Gene3D" id="3.90.1150.10">
    <property type="entry name" value="Aspartate Aminotransferase, domain 1"/>
    <property type="match status" value="1"/>
</dbReference>
<dbReference type="InterPro" id="IPR015422">
    <property type="entry name" value="PyrdxlP-dep_Trfase_small"/>
</dbReference>
<dbReference type="SUPFAM" id="SSF53383">
    <property type="entry name" value="PLP-dependent transferases"/>
    <property type="match status" value="1"/>
</dbReference>
<sequence>MILSQIVAIETSSFSKYAGFTGVRLGWTLVPKEFLSSDRFPVAGDFNRIVCTCFNGTSNISQAGGLACLSSEGLRAMHQVIDFYKENTDIIMETFSSLGFKVYGGKNAPYVWVHFPGESLWDVFSEILEKIHVVTTPGSGFRLAGEGRANPLNIQCAAIWFIPGFGWIMKARFQLPRWFDSSFAMDNERFDIYIRMYSMSMEAFSDHIAQAKMS</sequence>
<dbReference type="Gene3D" id="3.40.640.10">
    <property type="entry name" value="Type I PLP-dependent aspartate aminotransferase-like (Major domain)"/>
    <property type="match status" value="1"/>
</dbReference>
<name>A0AAD9U7F1_9ROSI</name>
<keyword evidence="3" id="KW-0808">Transferase</keyword>
<keyword evidence="7" id="KW-1185">Reference proteome</keyword>
<comment type="caution">
    <text evidence="6">The sequence shown here is derived from an EMBL/GenBank/DDBJ whole genome shotgun (WGS) entry which is preliminary data.</text>
</comment>
<evidence type="ECO:0000313" key="6">
    <source>
        <dbReference type="EMBL" id="KAK2648814.1"/>
    </source>
</evidence>
<keyword evidence="2" id="KW-0032">Aminotransferase</keyword>
<protein>
    <recommendedName>
        <fullName evidence="5">Aminotransferase class I/classII large domain-containing protein</fullName>
    </recommendedName>
</protein>
<gene>
    <name evidence="6" type="ORF">Ddye_016303</name>
</gene>
<proteinExistence type="predicted"/>